<accession>E7C1B1</accession>
<feature type="transmembrane region" description="Helical" evidence="1">
    <location>
        <begin position="7"/>
        <end position="25"/>
    </location>
</feature>
<sequence>MPQLAPIDWVLLFCFFGLFCFLYLFLFDGLIMIILNLIPTSSVFLLMMFEYGN</sequence>
<keyword evidence="2" id="KW-0496">Mitochondrion</keyword>
<keyword evidence="1" id="KW-0472">Membrane</keyword>
<keyword evidence="1" id="KW-0812">Transmembrane</keyword>
<reference evidence="2" key="1">
    <citation type="submission" date="2010-01" db="EMBL/GenBank/DDBJ databases">
        <authorList>
            <person name="Chen H."/>
            <person name="Sundberg P."/>
            <person name="Sun S."/>
        </authorList>
    </citation>
    <scope>NUCLEOTIDE SEQUENCE</scope>
    <source>
        <strain evidence="2">Csp200703</strain>
    </source>
</reference>
<dbReference type="RefSeq" id="YP_004123378.1">
    <property type="nucleotide sequence ID" value="NC_014869.1"/>
</dbReference>
<keyword evidence="1" id="KW-1133">Transmembrane helix</keyword>
<feature type="transmembrane region" description="Helical" evidence="1">
    <location>
        <begin position="31"/>
        <end position="49"/>
    </location>
</feature>
<gene>
    <name evidence="2" type="primary">ATP8</name>
</gene>
<protein>
    <submittedName>
        <fullName evidence="2">ATP synthase F0 subunit 8</fullName>
    </submittedName>
</protein>
<evidence type="ECO:0000256" key="1">
    <source>
        <dbReference type="SAM" id="Phobius"/>
    </source>
</evidence>
<dbReference type="CTD" id="4509"/>
<name>E7C1B1_9BILA</name>
<organism evidence="2">
    <name type="scientific">Cephalothrix sp. SCS-2010</name>
    <dbReference type="NCBI Taxonomy" id="743460"/>
    <lineage>
        <taxon>Eukaryota</taxon>
        <taxon>Metazoa</taxon>
        <taxon>Spiralia</taxon>
        <taxon>Lophotrochozoa</taxon>
        <taxon>Nemertea</taxon>
        <taxon>Palaeonemertea</taxon>
        <taxon>Archinemertea</taxon>
        <taxon>Cephalotrichidae</taxon>
        <taxon>Cephalothrix</taxon>
    </lineage>
</organism>
<dbReference type="AlphaFoldDB" id="E7C1B1"/>
<dbReference type="GeneID" id="10079984"/>
<dbReference type="EMBL" id="GU564482">
    <property type="protein sequence ID" value="ADD62171.1"/>
    <property type="molecule type" value="Genomic_DNA"/>
</dbReference>
<proteinExistence type="predicted"/>
<evidence type="ECO:0000313" key="2">
    <source>
        <dbReference type="EMBL" id="ADD62171.1"/>
    </source>
</evidence>
<reference evidence="2" key="2">
    <citation type="journal article" date="2011" name="Mol. Biol. Rep.">
        <title>The mitochondrial genomes of two nemerteans, Cephalothrix sp. (Nemertea: Palaeonemertea) and Paranemertes cf. peregrina (Nemertea: Hoplonemertea).</title>
        <authorList>
            <person name="Chen H.X."/>
            <person name="Sundberg P."/>
            <person name="Wu H.Y."/>
            <person name="Sun S.C."/>
        </authorList>
    </citation>
    <scope>NUCLEOTIDE SEQUENCE</scope>
    <source>
        <strain evidence="2">Csp200703</strain>
    </source>
</reference>
<geneLocation type="mitochondrion" evidence="2"/>